<comment type="caution">
    <text evidence="1">The sequence shown here is derived from an EMBL/GenBank/DDBJ whole genome shotgun (WGS) entry which is preliminary data.</text>
</comment>
<dbReference type="AlphaFoldDB" id="A0A8H5WSF7"/>
<evidence type="ECO:0000313" key="1">
    <source>
        <dbReference type="EMBL" id="KAF5673772.1"/>
    </source>
</evidence>
<reference evidence="1 2" key="1">
    <citation type="submission" date="2020-05" db="EMBL/GenBank/DDBJ databases">
        <title>Identification and distribution of gene clusters putatively required for synthesis of sphingolipid metabolism inhibitors in phylogenetically diverse species of the filamentous fungus Fusarium.</title>
        <authorList>
            <person name="Kim H.-S."/>
            <person name="Busman M."/>
            <person name="Brown D.W."/>
            <person name="Divon H."/>
            <person name="Uhlig S."/>
            <person name="Proctor R.H."/>
        </authorList>
    </citation>
    <scope>NUCLEOTIDE SEQUENCE [LARGE SCALE GENOMIC DNA]</scope>
    <source>
        <strain evidence="1 2">NRRL 20693</strain>
    </source>
</reference>
<dbReference type="EMBL" id="JAAGWQ010000051">
    <property type="protein sequence ID" value="KAF5673772.1"/>
    <property type="molecule type" value="Genomic_DNA"/>
</dbReference>
<name>A0A8H5WSF7_FUSHE</name>
<dbReference type="Proteomes" id="UP000567885">
    <property type="component" value="Unassembled WGS sequence"/>
</dbReference>
<organism evidence="1 2">
    <name type="scientific">Fusarium heterosporum</name>
    <dbReference type="NCBI Taxonomy" id="42747"/>
    <lineage>
        <taxon>Eukaryota</taxon>
        <taxon>Fungi</taxon>
        <taxon>Dikarya</taxon>
        <taxon>Ascomycota</taxon>
        <taxon>Pezizomycotina</taxon>
        <taxon>Sordariomycetes</taxon>
        <taxon>Hypocreomycetidae</taxon>
        <taxon>Hypocreales</taxon>
        <taxon>Nectriaceae</taxon>
        <taxon>Fusarium</taxon>
        <taxon>Fusarium heterosporum species complex</taxon>
    </lineage>
</organism>
<gene>
    <name evidence="1" type="ORF">FHETE_3159</name>
</gene>
<accession>A0A8H5WSF7</accession>
<proteinExistence type="predicted"/>
<sequence length="148" mass="17177">MDNTIKPDELVNDIKKRITQEYAPLVPEAYRERVQLVCYILELNDQFAWLDQPAQYQVTRECARIMYEFMSQFCTVGVGEINKVIGKANVQNQAKVWTRFRAATRDKPHMKGVVGGILLDGRRNSRHLCNDVRRHQSNRSWGTPPQTV</sequence>
<protein>
    <submittedName>
        <fullName evidence="1">Uncharacterized protein</fullName>
    </submittedName>
</protein>
<keyword evidence="2" id="KW-1185">Reference proteome</keyword>
<evidence type="ECO:0000313" key="2">
    <source>
        <dbReference type="Proteomes" id="UP000567885"/>
    </source>
</evidence>